<gene>
    <name evidence="1" type="ORF">PYCCODRAFT_9658</name>
</gene>
<evidence type="ECO:0000313" key="1">
    <source>
        <dbReference type="EMBL" id="OSD08302.1"/>
    </source>
</evidence>
<proteinExistence type="predicted"/>
<reference evidence="1 2" key="1">
    <citation type="journal article" date="2015" name="Biotechnol. Biofuels">
        <title>Enhanced degradation of softwood versus hardwood by the white-rot fungus Pycnoporus coccineus.</title>
        <authorList>
            <person name="Couturier M."/>
            <person name="Navarro D."/>
            <person name="Chevret D."/>
            <person name="Henrissat B."/>
            <person name="Piumi F."/>
            <person name="Ruiz-Duenas F.J."/>
            <person name="Martinez A.T."/>
            <person name="Grigoriev I.V."/>
            <person name="Riley R."/>
            <person name="Lipzen A."/>
            <person name="Berrin J.G."/>
            <person name="Master E.R."/>
            <person name="Rosso M.N."/>
        </authorList>
    </citation>
    <scope>NUCLEOTIDE SEQUENCE [LARGE SCALE GENOMIC DNA]</scope>
    <source>
        <strain evidence="1 2">BRFM310</strain>
    </source>
</reference>
<dbReference type="AlphaFoldDB" id="A0A1Y2J7T4"/>
<name>A0A1Y2J7T4_TRAC3</name>
<organism evidence="1 2">
    <name type="scientific">Trametes coccinea (strain BRFM310)</name>
    <name type="common">Pycnoporus coccineus</name>
    <dbReference type="NCBI Taxonomy" id="1353009"/>
    <lineage>
        <taxon>Eukaryota</taxon>
        <taxon>Fungi</taxon>
        <taxon>Dikarya</taxon>
        <taxon>Basidiomycota</taxon>
        <taxon>Agaricomycotina</taxon>
        <taxon>Agaricomycetes</taxon>
        <taxon>Polyporales</taxon>
        <taxon>Polyporaceae</taxon>
        <taxon>Trametes</taxon>
    </lineage>
</organism>
<accession>A0A1Y2J7T4</accession>
<keyword evidence="2" id="KW-1185">Reference proteome</keyword>
<sequence>MSSHNEHSRPPLQVLPPAYLVGQDRGNHAVTNPAYSVSPEYVGVRNAISYSQYPSGRSPLIRSILGLSGPSESWRRVRQVLVKLTLCLIAGIIHVCCCSLDISCLPRPALAMVFAVLTPQSARSDYLSDGARNLAHQRFGQPEGVPCLSVTCDHQLGMALPHDGLVLPPPVGLLYQRSPQVSYVLIHLLQRPHARSAQPTSPRRGHIFLAVSHDRGVLPYPVSSSVRNRSLTLSLMRVDGTGLAESSYMQQRYYTWDFPSVSC</sequence>
<protein>
    <submittedName>
        <fullName evidence="1">Uncharacterized protein</fullName>
    </submittedName>
</protein>
<dbReference type="EMBL" id="KZ084086">
    <property type="protein sequence ID" value="OSD08302.1"/>
    <property type="molecule type" value="Genomic_DNA"/>
</dbReference>
<dbReference type="Proteomes" id="UP000193067">
    <property type="component" value="Unassembled WGS sequence"/>
</dbReference>
<evidence type="ECO:0000313" key="2">
    <source>
        <dbReference type="Proteomes" id="UP000193067"/>
    </source>
</evidence>